<evidence type="ECO:0000259" key="1">
    <source>
        <dbReference type="Pfam" id="PF12146"/>
    </source>
</evidence>
<dbReference type="OrthoDB" id="5416147at2"/>
<dbReference type="InterPro" id="IPR022742">
    <property type="entry name" value="Hydrolase_4"/>
</dbReference>
<accession>A0A0J9GS32</accession>
<dbReference type="Gene3D" id="3.40.50.1820">
    <property type="entry name" value="alpha/beta hydrolase"/>
    <property type="match status" value="1"/>
</dbReference>
<gene>
    <name evidence="2" type="ORF">AIOL_001240</name>
</gene>
<dbReference type="PATRIC" id="fig|1675527.3.peg.1322"/>
<dbReference type="InterPro" id="IPR029058">
    <property type="entry name" value="AB_hydrolase_fold"/>
</dbReference>
<dbReference type="RefSeq" id="WP_053101205.1">
    <property type="nucleotide sequence ID" value="NZ_LFTY01000002.1"/>
</dbReference>
<dbReference type="SUPFAM" id="SSF53474">
    <property type="entry name" value="alpha/beta-Hydrolases"/>
    <property type="match status" value="1"/>
</dbReference>
<evidence type="ECO:0000313" key="3">
    <source>
        <dbReference type="Proteomes" id="UP000037178"/>
    </source>
</evidence>
<keyword evidence="3" id="KW-1185">Reference proteome</keyword>
<dbReference type="Proteomes" id="UP000037178">
    <property type="component" value="Unassembled WGS sequence"/>
</dbReference>
<dbReference type="Pfam" id="PF12146">
    <property type="entry name" value="Hydrolase_4"/>
    <property type="match status" value="1"/>
</dbReference>
<organism evidence="2 3">
    <name type="scientific">Candidatus Rhodobacter oscarellae</name>
    <dbReference type="NCBI Taxonomy" id="1675527"/>
    <lineage>
        <taxon>Bacteria</taxon>
        <taxon>Pseudomonadati</taxon>
        <taxon>Pseudomonadota</taxon>
        <taxon>Alphaproteobacteria</taxon>
        <taxon>Rhodobacterales</taxon>
        <taxon>Rhodobacter group</taxon>
        <taxon>Rhodobacter</taxon>
    </lineage>
</organism>
<protein>
    <recommendedName>
        <fullName evidence="1">Serine aminopeptidase S33 domain-containing protein</fullName>
    </recommendedName>
</protein>
<reference evidence="2 3" key="1">
    <citation type="submission" date="2015-06" db="EMBL/GenBank/DDBJ databases">
        <title>Draft genome sequence of an Alphaproteobacteria species associated to the Mediterranean sponge Oscarella lobularis.</title>
        <authorList>
            <person name="Jourda C."/>
            <person name="Santini S."/>
            <person name="Claverie J.-M."/>
        </authorList>
    </citation>
    <scope>NUCLEOTIDE SEQUENCE [LARGE SCALE GENOMIC DNA]</scope>
    <source>
        <strain evidence="2">IGS</strain>
    </source>
</reference>
<evidence type="ECO:0000313" key="2">
    <source>
        <dbReference type="EMBL" id="KMW56288.1"/>
    </source>
</evidence>
<sequence>MTLPAFDPEAFGGDLDAYFARAEGRFDDITPGTQKRVIWAGEAGAKTPLSVVYIHGFSATSEEIRPIPDRVAHALGANLIYTRLTGHGRTGAALAEATEQDWLHDTAEALAAGRAAGDEVVAITTSTGGTLAALAALDPEASKALKGIVFVSPNFQLKPALARILTWPGVETWGPWVAGAERTFAPLNEAHANFWTMRYPSRALLPMARLVKHMYAQDFRRAKLPALFLYSPFDTVIDPEAVEKIAADWGGPTRRVPILAPSGDAPTNHVIAGDITSPGNTGAATRYMLDWLAAL</sequence>
<dbReference type="EMBL" id="LFTY01000002">
    <property type="protein sequence ID" value="KMW56288.1"/>
    <property type="molecule type" value="Genomic_DNA"/>
</dbReference>
<comment type="caution">
    <text evidence="2">The sequence shown here is derived from an EMBL/GenBank/DDBJ whole genome shotgun (WGS) entry which is preliminary data.</text>
</comment>
<proteinExistence type="predicted"/>
<dbReference type="STRING" id="1675527.AIOL_001240"/>
<name>A0A0J9GS32_9RHOB</name>
<dbReference type="AlphaFoldDB" id="A0A0J9GS32"/>
<feature type="domain" description="Serine aminopeptidase S33" evidence="1">
    <location>
        <begin position="50"/>
        <end position="249"/>
    </location>
</feature>